<evidence type="ECO:0000313" key="1">
    <source>
        <dbReference type="EMBL" id="MBP2456207.1"/>
    </source>
</evidence>
<organism evidence="1 2">
    <name type="scientific">Mycolicibacterium lutetiense</name>
    <dbReference type="NCBI Taxonomy" id="1641992"/>
    <lineage>
        <taxon>Bacteria</taxon>
        <taxon>Bacillati</taxon>
        <taxon>Actinomycetota</taxon>
        <taxon>Actinomycetes</taxon>
        <taxon>Mycobacteriales</taxon>
        <taxon>Mycobacteriaceae</taxon>
        <taxon>Mycolicibacterium</taxon>
    </lineage>
</organism>
<accession>A0ABS5A3C2</accession>
<proteinExistence type="predicted"/>
<sequence>MQLPTHHVQRRDHRRIIGIHAFTDQSPTLHEFHNDLDAADTVSVPCAKRWLTDTVAQTVQTQQSCRRWEATRPSTRTVSLRSLQLGLRRKFTGGGKHSAAWKSQLRFRLTAHVTKCTTRPGRAPSCRYWTRKPRPGSSAISQTLGCGEGADVVIRCIWKRRWPRCWRVERLANYGPNHK</sequence>
<protein>
    <submittedName>
        <fullName evidence="1">Uncharacterized protein</fullName>
    </submittedName>
</protein>
<comment type="caution">
    <text evidence="1">The sequence shown here is derived from an EMBL/GenBank/DDBJ whole genome shotgun (WGS) entry which is preliminary data.</text>
</comment>
<reference evidence="1 2" key="1">
    <citation type="submission" date="2021-03" db="EMBL/GenBank/DDBJ databases">
        <title>Sequencing the genomes of 1000 actinobacteria strains.</title>
        <authorList>
            <person name="Klenk H.-P."/>
        </authorList>
    </citation>
    <scope>NUCLEOTIDE SEQUENCE [LARGE SCALE GENOMIC DNA]</scope>
    <source>
        <strain evidence="1 2">DSM 46713</strain>
    </source>
</reference>
<dbReference type="Proteomes" id="UP000694460">
    <property type="component" value="Unassembled WGS sequence"/>
</dbReference>
<keyword evidence="2" id="KW-1185">Reference proteome</keyword>
<evidence type="ECO:0000313" key="2">
    <source>
        <dbReference type="Proteomes" id="UP000694460"/>
    </source>
</evidence>
<gene>
    <name evidence="1" type="ORF">JOF57_006183</name>
</gene>
<name>A0ABS5A3C2_9MYCO</name>
<dbReference type="EMBL" id="JAGIOP010000003">
    <property type="protein sequence ID" value="MBP2456207.1"/>
    <property type="molecule type" value="Genomic_DNA"/>
</dbReference>